<dbReference type="Gene3D" id="3.20.20.80">
    <property type="entry name" value="Glycosidases"/>
    <property type="match status" value="1"/>
</dbReference>
<dbReference type="PROSITE" id="PS51257">
    <property type="entry name" value="PROKAR_LIPOPROTEIN"/>
    <property type="match status" value="1"/>
</dbReference>
<name>A0A0F8WMG6_9ZZZZ</name>
<accession>A0A0F8WMG6</accession>
<dbReference type="InterPro" id="IPR013529">
    <property type="entry name" value="Glyco_hydro_42_N"/>
</dbReference>
<dbReference type="InterPro" id="IPR017853">
    <property type="entry name" value="GH"/>
</dbReference>
<feature type="non-terminal residue" evidence="4">
    <location>
        <position position="118"/>
    </location>
</feature>
<reference evidence="4" key="1">
    <citation type="journal article" date="2015" name="Nature">
        <title>Complex archaea that bridge the gap between prokaryotes and eukaryotes.</title>
        <authorList>
            <person name="Spang A."/>
            <person name="Saw J.H."/>
            <person name="Jorgensen S.L."/>
            <person name="Zaremba-Niedzwiedzka K."/>
            <person name="Martijn J."/>
            <person name="Lind A.E."/>
            <person name="van Eijk R."/>
            <person name="Schleper C."/>
            <person name="Guy L."/>
            <person name="Ettema T.J."/>
        </authorList>
    </citation>
    <scope>NUCLEOTIDE SEQUENCE</scope>
</reference>
<keyword evidence="2" id="KW-0326">Glycosidase</keyword>
<keyword evidence="1" id="KW-0378">Hydrolase</keyword>
<dbReference type="NCBIfam" id="TIGR01409">
    <property type="entry name" value="TAT_signal_seq"/>
    <property type="match status" value="1"/>
</dbReference>
<dbReference type="EMBL" id="LAZR01068550">
    <property type="protein sequence ID" value="KKK49425.1"/>
    <property type="molecule type" value="Genomic_DNA"/>
</dbReference>
<dbReference type="GO" id="GO:0009341">
    <property type="term" value="C:beta-galactosidase complex"/>
    <property type="evidence" value="ECO:0007669"/>
    <property type="project" value="InterPro"/>
</dbReference>
<protein>
    <recommendedName>
        <fullName evidence="3">Glycoside hydrolase family 42 N-terminal domain-containing protein</fullName>
    </recommendedName>
</protein>
<organism evidence="4">
    <name type="scientific">marine sediment metagenome</name>
    <dbReference type="NCBI Taxonomy" id="412755"/>
    <lineage>
        <taxon>unclassified sequences</taxon>
        <taxon>metagenomes</taxon>
        <taxon>ecological metagenomes</taxon>
    </lineage>
</organism>
<dbReference type="AlphaFoldDB" id="A0A0F8WMG6"/>
<feature type="domain" description="Glycoside hydrolase family 42 N-terminal" evidence="3">
    <location>
        <begin position="74"/>
        <end position="117"/>
    </location>
</feature>
<dbReference type="GO" id="GO:0005975">
    <property type="term" value="P:carbohydrate metabolic process"/>
    <property type="evidence" value="ECO:0007669"/>
    <property type="project" value="InterPro"/>
</dbReference>
<dbReference type="PROSITE" id="PS51318">
    <property type="entry name" value="TAT"/>
    <property type="match status" value="1"/>
</dbReference>
<dbReference type="GO" id="GO:0004565">
    <property type="term" value="F:beta-galactosidase activity"/>
    <property type="evidence" value="ECO:0007669"/>
    <property type="project" value="InterPro"/>
</dbReference>
<dbReference type="Pfam" id="PF02449">
    <property type="entry name" value="Glyco_hydro_42"/>
    <property type="match status" value="1"/>
</dbReference>
<evidence type="ECO:0000313" key="4">
    <source>
        <dbReference type="EMBL" id="KKK49425.1"/>
    </source>
</evidence>
<evidence type="ECO:0000256" key="1">
    <source>
        <dbReference type="ARBA" id="ARBA00022801"/>
    </source>
</evidence>
<dbReference type="InterPro" id="IPR006311">
    <property type="entry name" value="TAT_signal"/>
</dbReference>
<gene>
    <name evidence="4" type="ORF">LCGC14_3135190</name>
</gene>
<comment type="caution">
    <text evidence="4">The sequence shown here is derived from an EMBL/GenBank/DDBJ whole genome shotgun (WGS) entry which is preliminary data.</text>
</comment>
<dbReference type="SUPFAM" id="SSF51445">
    <property type="entry name" value="(Trans)glycosidases"/>
    <property type="match status" value="1"/>
</dbReference>
<evidence type="ECO:0000256" key="2">
    <source>
        <dbReference type="ARBA" id="ARBA00023295"/>
    </source>
</evidence>
<sequence length="118" mass="13563">MNRRDFLSGLASATATMACGSRVLAQPKQQKAPLARPPFYWGVGIENCWMAQTDPARDDNRRLLDVFLQMQHYEKWKPDLDLAAEVGVNSIRYSVPWYKAEPKPGVYDWSWIDGPIEY</sequence>
<dbReference type="InterPro" id="IPR019546">
    <property type="entry name" value="TAT_signal_bac_arc"/>
</dbReference>
<evidence type="ECO:0000259" key="3">
    <source>
        <dbReference type="Pfam" id="PF02449"/>
    </source>
</evidence>
<proteinExistence type="predicted"/>